<dbReference type="Proteomes" id="UP000002892">
    <property type="component" value="Chromosome"/>
</dbReference>
<evidence type="ECO:0000313" key="3">
    <source>
        <dbReference type="EMBL" id="AFM41450.1"/>
    </source>
</evidence>
<feature type="transmembrane region" description="Helical" evidence="1">
    <location>
        <begin position="137"/>
        <end position="154"/>
    </location>
</feature>
<accession>I4D6M6</accession>
<keyword evidence="1" id="KW-0472">Membrane</keyword>
<dbReference type="HOGENOM" id="CLU_000445_11_1_9"/>
<dbReference type="CDD" id="cd01949">
    <property type="entry name" value="GGDEF"/>
    <property type="match status" value="1"/>
</dbReference>
<keyword evidence="1" id="KW-1133">Transmembrane helix</keyword>
<dbReference type="SMART" id="SM00267">
    <property type="entry name" value="GGDEF"/>
    <property type="match status" value="1"/>
</dbReference>
<dbReference type="STRING" id="646529.Desaci_2506"/>
<dbReference type="Gene3D" id="3.30.70.270">
    <property type="match status" value="1"/>
</dbReference>
<dbReference type="GO" id="GO:0043709">
    <property type="term" value="P:cell adhesion involved in single-species biofilm formation"/>
    <property type="evidence" value="ECO:0007669"/>
    <property type="project" value="TreeGrafter"/>
</dbReference>
<sequence length="381" mass="42663">MLRMISDLFINFTILASLIVFGNQIYREVDSRVTSKFLKEVIIAGTLAGIIGSVLIVYSSQTIKGFLIDFSNIAIIISGIYFSLPTAILASIIIYGVKILTLPVHEFGYLGHFITGLSVAVGCGVIGKLKIERWKKWVLECFWVCFVFVANLIITPLPPLPAKLAHSTNEPNLILMIVIYCSGTILVCSIVFYLMDYIILTNHRYMEIKEAALKDSLTGLNNIREFDRLLNNALEHSKEKNENLSMLFLDVDYFKRINDTYGHPVGDKILKEISSLLQENSRPGDVISRNGGEEFSIILLNCSLQQAVNVAERIRTCVAQYDFIIDSDETIHVTVSIGISSFPETTNQVDQLVRLSDRALYEAKNNGRNKVVVANDVRKAN</sequence>
<name>I4D6M6_DESAJ</name>
<dbReference type="FunFam" id="3.30.70.270:FF:000001">
    <property type="entry name" value="Diguanylate cyclase domain protein"/>
    <property type="match status" value="1"/>
</dbReference>
<protein>
    <submittedName>
        <fullName evidence="3">Diguanylate cyclase (GGDEF) domain-containing protein</fullName>
    </submittedName>
</protein>
<dbReference type="GO" id="GO:1902201">
    <property type="term" value="P:negative regulation of bacterial-type flagellum-dependent cell motility"/>
    <property type="evidence" value="ECO:0007669"/>
    <property type="project" value="TreeGrafter"/>
</dbReference>
<keyword evidence="1" id="KW-0812">Transmembrane</keyword>
<dbReference type="InterPro" id="IPR043128">
    <property type="entry name" value="Rev_trsase/Diguanyl_cyclase"/>
</dbReference>
<feature type="transmembrane region" description="Helical" evidence="1">
    <location>
        <begin position="70"/>
        <end position="95"/>
    </location>
</feature>
<dbReference type="KEGG" id="dai:Desaci_2506"/>
<dbReference type="GO" id="GO:0052621">
    <property type="term" value="F:diguanylate cyclase activity"/>
    <property type="evidence" value="ECO:0007669"/>
    <property type="project" value="TreeGrafter"/>
</dbReference>
<dbReference type="PROSITE" id="PS50887">
    <property type="entry name" value="GGDEF"/>
    <property type="match status" value="1"/>
</dbReference>
<evidence type="ECO:0000313" key="4">
    <source>
        <dbReference type="Proteomes" id="UP000002892"/>
    </source>
</evidence>
<dbReference type="InterPro" id="IPR029787">
    <property type="entry name" value="Nucleotide_cyclase"/>
</dbReference>
<evidence type="ECO:0000256" key="1">
    <source>
        <dbReference type="SAM" id="Phobius"/>
    </source>
</evidence>
<evidence type="ECO:0000259" key="2">
    <source>
        <dbReference type="PROSITE" id="PS50887"/>
    </source>
</evidence>
<dbReference type="AlphaFoldDB" id="I4D6M6"/>
<dbReference type="PANTHER" id="PTHR45138:SF9">
    <property type="entry name" value="DIGUANYLATE CYCLASE DGCM-RELATED"/>
    <property type="match status" value="1"/>
</dbReference>
<dbReference type="Pfam" id="PF00990">
    <property type="entry name" value="GGDEF"/>
    <property type="match status" value="1"/>
</dbReference>
<dbReference type="GO" id="GO:0005886">
    <property type="term" value="C:plasma membrane"/>
    <property type="evidence" value="ECO:0007669"/>
    <property type="project" value="TreeGrafter"/>
</dbReference>
<dbReference type="InterPro" id="IPR050469">
    <property type="entry name" value="Diguanylate_Cyclase"/>
</dbReference>
<feature type="transmembrane region" description="Helical" evidence="1">
    <location>
        <begin position="107"/>
        <end position="125"/>
    </location>
</feature>
<gene>
    <name evidence="3" type="ordered locus">Desaci_2506</name>
</gene>
<feature type="transmembrane region" description="Helical" evidence="1">
    <location>
        <begin position="41"/>
        <end position="58"/>
    </location>
</feature>
<feature type="transmembrane region" description="Helical" evidence="1">
    <location>
        <begin position="174"/>
        <end position="199"/>
    </location>
</feature>
<proteinExistence type="predicted"/>
<feature type="domain" description="GGDEF" evidence="2">
    <location>
        <begin position="242"/>
        <end position="376"/>
    </location>
</feature>
<dbReference type="NCBIfam" id="TIGR00254">
    <property type="entry name" value="GGDEF"/>
    <property type="match status" value="1"/>
</dbReference>
<dbReference type="SUPFAM" id="SSF55073">
    <property type="entry name" value="Nucleotide cyclase"/>
    <property type="match status" value="1"/>
</dbReference>
<dbReference type="EMBL" id="CP003639">
    <property type="protein sequence ID" value="AFM41450.1"/>
    <property type="molecule type" value="Genomic_DNA"/>
</dbReference>
<reference evidence="3 4" key="1">
    <citation type="journal article" date="2012" name="J. Bacteriol.">
        <title>Complete genome sequences of Desulfosporosinus orientis DSM765T, Desulfosporosinus youngiae DSM17734T, Desulfosporosinus meridiei DSM13257T, and Desulfosporosinus acidiphilus DSM22704T.</title>
        <authorList>
            <person name="Pester M."/>
            <person name="Brambilla E."/>
            <person name="Alazard D."/>
            <person name="Rattei T."/>
            <person name="Weinmaier T."/>
            <person name="Han J."/>
            <person name="Lucas S."/>
            <person name="Lapidus A."/>
            <person name="Cheng J.F."/>
            <person name="Goodwin L."/>
            <person name="Pitluck S."/>
            <person name="Peters L."/>
            <person name="Ovchinnikova G."/>
            <person name="Teshima H."/>
            <person name="Detter J.C."/>
            <person name="Han C.S."/>
            <person name="Tapia R."/>
            <person name="Land M.L."/>
            <person name="Hauser L."/>
            <person name="Kyrpides N.C."/>
            <person name="Ivanova N.N."/>
            <person name="Pagani I."/>
            <person name="Huntmann M."/>
            <person name="Wei C.L."/>
            <person name="Davenport K.W."/>
            <person name="Daligault H."/>
            <person name="Chain P.S."/>
            <person name="Chen A."/>
            <person name="Mavromatis K."/>
            <person name="Markowitz V."/>
            <person name="Szeto E."/>
            <person name="Mikhailova N."/>
            <person name="Pati A."/>
            <person name="Wagner M."/>
            <person name="Woyke T."/>
            <person name="Ollivier B."/>
            <person name="Klenk H.P."/>
            <person name="Spring S."/>
            <person name="Loy A."/>
        </authorList>
    </citation>
    <scope>NUCLEOTIDE SEQUENCE [LARGE SCALE GENOMIC DNA]</scope>
    <source>
        <strain evidence="4">DSM 22704 / JCM 16185 / SJ4</strain>
    </source>
</reference>
<keyword evidence="4" id="KW-1185">Reference proteome</keyword>
<organism evidence="3 4">
    <name type="scientific">Desulfosporosinus acidiphilus (strain DSM 22704 / JCM 16185 / SJ4)</name>
    <dbReference type="NCBI Taxonomy" id="646529"/>
    <lineage>
        <taxon>Bacteria</taxon>
        <taxon>Bacillati</taxon>
        <taxon>Bacillota</taxon>
        <taxon>Clostridia</taxon>
        <taxon>Eubacteriales</taxon>
        <taxon>Desulfitobacteriaceae</taxon>
        <taxon>Desulfosporosinus</taxon>
    </lineage>
</organism>
<feature type="transmembrane region" description="Helical" evidence="1">
    <location>
        <begin position="7"/>
        <end position="26"/>
    </location>
</feature>
<dbReference type="PANTHER" id="PTHR45138">
    <property type="entry name" value="REGULATORY COMPONENTS OF SENSORY TRANSDUCTION SYSTEM"/>
    <property type="match status" value="1"/>
</dbReference>
<dbReference type="InterPro" id="IPR000160">
    <property type="entry name" value="GGDEF_dom"/>
</dbReference>
<dbReference type="eggNOG" id="COG3706">
    <property type="taxonomic scope" value="Bacteria"/>
</dbReference>